<dbReference type="SUPFAM" id="SSF51735">
    <property type="entry name" value="NAD(P)-binding Rossmann-fold domains"/>
    <property type="match status" value="1"/>
</dbReference>
<dbReference type="Pfam" id="PF00106">
    <property type="entry name" value="adh_short"/>
    <property type="match status" value="1"/>
</dbReference>
<dbReference type="Gene3D" id="3.40.50.720">
    <property type="entry name" value="NAD(P)-binding Rossmann-like Domain"/>
    <property type="match status" value="1"/>
</dbReference>
<name>A0A6J6ZD34_9ZZZZ</name>
<protein>
    <submittedName>
        <fullName evidence="1">Unannotated protein</fullName>
    </submittedName>
</protein>
<gene>
    <name evidence="1" type="ORF">UFOPK3204_00068</name>
</gene>
<proteinExistence type="predicted"/>
<accession>A0A6J6ZD34</accession>
<sequence length="53" mass="5568">MRTLSAFGSVDMLVNNAAVNPAMGNVLESDLGAIRKTFDANVVAFVSLNQARA</sequence>
<dbReference type="InterPro" id="IPR036291">
    <property type="entry name" value="NAD(P)-bd_dom_sf"/>
</dbReference>
<dbReference type="EMBL" id="CAFABK010000002">
    <property type="protein sequence ID" value="CAB4819630.1"/>
    <property type="molecule type" value="Genomic_DNA"/>
</dbReference>
<dbReference type="AlphaFoldDB" id="A0A6J6ZD34"/>
<organism evidence="1">
    <name type="scientific">freshwater metagenome</name>
    <dbReference type="NCBI Taxonomy" id="449393"/>
    <lineage>
        <taxon>unclassified sequences</taxon>
        <taxon>metagenomes</taxon>
        <taxon>ecological metagenomes</taxon>
    </lineage>
</organism>
<dbReference type="InterPro" id="IPR002347">
    <property type="entry name" value="SDR_fam"/>
</dbReference>
<evidence type="ECO:0000313" key="1">
    <source>
        <dbReference type="EMBL" id="CAB4819630.1"/>
    </source>
</evidence>
<reference evidence="1" key="1">
    <citation type="submission" date="2020-05" db="EMBL/GenBank/DDBJ databases">
        <authorList>
            <person name="Chiriac C."/>
            <person name="Salcher M."/>
            <person name="Ghai R."/>
            <person name="Kavagutti S V."/>
        </authorList>
    </citation>
    <scope>NUCLEOTIDE SEQUENCE</scope>
</reference>